<proteinExistence type="predicted"/>
<feature type="compositionally biased region" description="Polar residues" evidence="1">
    <location>
        <begin position="34"/>
        <end position="49"/>
    </location>
</feature>
<evidence type="ECO:0000313" key="3">
    <source>
        <dbReference type="Proteomes" id="UP001295740"/>
    </source>
</evidence>
<dbReference type="Pfam" id="PF15375">
    <property type="entry name" value="FSAF1"/>
    <property type="match status" value="1"/>
</dbReference>
<feature type="compositionally biased region" description="Basic and acidic residues" evidence="1">
    <location>
        <begin position="19"/>
        <end position="32"/>
    </location>
</feature>
<evidence type="ECO:0000313" key="2">
    <source>
        <dbReference type="EMBL" id="CAJ2509793.1"/>
    </source>
</evidence>
<feature type="region of interest" description="Disordered" evidence="1">
    <location>
        <begin position="1"/>
        <end position="144"/>
    </location>
</feature>
<accession>A0AAI8VSG8</accession>
<dbReference type="AlphaFoldDB" id="A0AAI8VSG8"/>
<feature type="compositionally biased region" description="Basic residues" evidence="1">
    <location>
        <begin position="1"/>
        <end position="12"/>
    </location>
</feature>
<keyword evidence="3" id="KW-1185">Reference proteome</keyword>
<feature type="compositionally biased region" description="Polar residues" evidence="1">
    <location>
        <begin position="92"/>
        <end position="101"/>
    </location>
</feature>
<feature type="compositionally biased region" description="Low complexity" evidence="1">
    <location>
        <begin position="70"/>
        <end position="89"/>
    </location>
</feature>
<sequence length="315" mass="33445">MTTVLGKRKSRTQKAEPPISHEEAHEVFRRLFESQFQPLPDITQSTQPASAPEPEDLASDEDDSDGSWGGLSETEGETGSTTLNTTVEVVSHTKTPTTLPSGLSKREAKAWLSSRPPTATDAKVATTGPKNKKGKTTADEDAPSLIKNDLALQRLLSESHLFSSSSATNGGGGGGSTEHTGRNRHLATDLRLTALGAKGSIFKQDKMPMHMRKGIVSAAAGRESRRRQEAKENGIVLERPVGAAAAVGHAALGRKATKARGRERRGPGSGSRDRPVGAPSVGRLNNGTLKLSKRDIHEIESSGPRTGRGGGKRRM</sequence>
<feature type="region of interest" description="Disordered" evidence="1">
    <location>
        <begin position="162"/>
        <end position="182"/>
    </location>
</feature>
<dbReference type="PANTHER" id="PTHR28096:SF1">
    <property type="entry name" value="PROTEIN FAF1"/>
    <property type="match status" value="1"/>
</dbReference>
<reference evidence="2" key="1">
    <citation type="submission" date="2023-10" db="EMBL/GenBank/DDBJ databases">
        <authorList>
            <person name="Hackl T."/>
        </authorList>
    </citation>
    <scope>NUCLEOTIDE SEQUENCE</scope>
</reference>
<dbReference type="Proteomes" id="UP001295740">
    <property type="component" value="Unassembled WGS sequence"/>
</dbReference>
<comment type="caution">
    <text evidence="2">The sequence shown here is derived from an EMBL/GenBank/DDBJ whole genome shotgun (WGS) entry which is preliminary data.</text>
</comment>
<feature type="compositionally biased region" description="Acidic residues" evidence="1">
    <location>
        <begin position="53"/>
        <end position="65"/>
    </location>
</feature>
<gene>
    <name evidence="2" type="ORF">KHLLAP_LOCUS10261</name>
</gene>
<dbReference type="PANTHER" id="PTHR28096">
    <property type="entry name" value="PROTEIN FAF1"/>
    <property type="match status" value="1"/>
</dbReference>
<name>A0AAI8VSG8_9PEZI</name>
<dbReference type="InterPro" id="IPR053030">
    <property type="entry name" value="Ribosomal_biogenesis_FAF1-like"/>
</dbReference>
<dbReference type="EMBL" id="CAUWAG010000013">
    <property type="protein sequence ID" value="CAJ2509793.1"/>
    <property type="molecule type" value="Genomic_DNA"/>
</dbReference>
<dbReference type="GO" id="GO:0000462">
    <property type="term" value="P:maturation of SSU-rRNA from tricistronic rRNA transcript (SSU-rRNA, 5.8S rRNA, LSU-rRNA)"/>
    <property type="evidence" value="ECO:0007669"/>
    <property type="project" value="TreeGrafter"/>
</dbReference>
<feature type="region of interest" description="Disordered" evidence="1">
    <location>
        <begin position="248"/>
        <end position="315"/>
    </location>
</feature>
<evidence type="ECO:0000256" key="1">
    <source>
        <dbReference type="SAM" id="MobiDB-lite"/>
    </source>
</evidence>
<dbReference type="GO" id="GO:0005730">
    <property type="term" value="C:nucleolus"/>
    <property type="evidence" value="ECO:0007669"/>
    <property type="project" value="TreeGrafter"/>
</dbReference>
<protein>
    <submittedName>
        <fullName evidence="2">Uu.00g056930.m01.CDS01</fullName>
    </submittedName>
</protein>
<organism evidence="2 3">
    <name type="scientific">Anthostomella pinea</name>
    <dbReference type="NCBI Taxonomy" id="933095"/>
    <lineage>
        <taxon>Eukaryota</taxon>
        <taxon>Fungi</taxon>
        <taxon>Dikarya</taxon>
        <taxon>Ascomycota</taxon>
        <taxon>Pezizomycotina</taxon>
        <taxon>Sordariomycetes</taxon>
        <taxon>Xylariomycetidae</taxon>
        <taxon>Xylariales</taxon>
        <taxon>Xylariaceae</taxon>
        <taxon>Anthostomella</taxon>
    </lineage>
</organism>
<dbReference type="InterPro" id="IPR027973">
    <property type="entry name" value="FSAF1-like"/>
</dbReference>